<feature type="region of interest" description="Disordered" evidence="2">
    <location>
        <begin position="84"/>
        <end position="282"/>
    </location>
</feature>
<accession>A0A6P8YW76</accession>
<feature type="compositionally biased region" description="Basic and acidic residues" evidence="2">
    <location>
        <begin position="128"/>
        <end position="140"/>
    </location>
</feature>
<feature type="compositionally biased region" description="Polar residues" evidence="2">
    <location>
        <begin position="235"/>
        <end position="251"/>
    </location>
</feature>
<evidence type="ECO:0000313" key="3">
    <source>
        <dbReference type="Proteomes" id="UP000515158"/>
    </source>
</evidence>
<dbReference type="PANTHER" id="PTHR48125">
    <property type="entry name" value="LP07818P1"/>
    <property type="match status" value="1"/>
</dbReference>
<feature type="compositionally biased region" description="Low complexity" evidence="2">
    <location>
        <begin position="712"/>
        <end position="732"/>
    </location>
</feature>
<protein>
    <submittedName>
        <fullName evidence="4">Protein split ends-like</fullName>
    </submittedName>
</protein>
<gene>
    <name evidence="4" type="primary">LOC117645570</name>
</gene>
<feature type="coiled-coil region" evidence="1">
    <location>
        <begin position="509"/>
        <end position="593"/>
    </location>
</feature>
<feature type="compositionally biased region" description="Polar residues" evidence="2">
    <location>
        <begin position="442"/>
        <end position="454"/>
    </location>
</feature>
<sequence>MESGGDKNKEFLRWIRALPSDRRKDELQRIVSGGVLNGTSAKSALFKLQRRCFVKLRRLDIVRGMMAGATACSSAAPIAPAVAAPTPDLPPSPSPLPCPSASPSPSSPPLKPKRLPGASRPCPLSRKRPSDTVREEDSKRSRGCSEAPSADCPKIDLQSYPQPAEPSLPCAVSDQPKVPLYLPQPKEARSSDLPQTKESQSSGHSITKEALSLGLEKSNEAQSAGLYPPDRKSSHVSQSENPQKLRNSQSNPPKPAPPHAEPSKQLPTKHLATPQSQLPHQRVSLSSRVIEVALNDVAKSIHDVETELFNIDQKLISFEKLPPSHKTSRTISALSETSSLIFIKAGVIKSCVERGIVDSLSSSFFPKLLSEVNKIPQLKLYSRLRLMAMVNLLLNLANPNNDPNYTIRAFMAQNLVELRPAENNMASKPSKQPAPSVPAATSRPQVTSIQVSSMSQATNLPPCIEAVSYPGRNVEVTPQQPQHVMQQAAAPHPTTLMQQQEQQRQYQFYREEQRKRQQEEQFLKRQQEEQWKRRREEQRLKLEREEQRLKLELEEQRLKRELEEQQHKQQQDMQRLKRQQEELLAQRQQAYQQQQYIQQQQLHQQQQQNQLYQQQRHHQQYLQQLQQQKQQHQLQQQPKQHQLQQHSQQHQLQQHSQQHQLQQHSQQHQLQQQSQQYIRTYGPAVRHLSVVQQQTTLLGNPAQQQSTKHPTQNNSGSAAQMQQSAQHSNAANPMQGVPNQVYQYQAASSDPLPAMSTPGFNLKTLLLSSSATQVYYSPAQPTLQSVPGSALAYDTPNHQLPREQQGFPRDNRGETTPQVFMAGQEYAQGGIEYVNQVSPVARTLSRDSGIATPEPAATQCDDTYLRSAASAAAWKPNY</sequence>
<organism evidence="4">
    <name type="scientific">Thrips palmi</name>
    <name type="common">Melon thrips</name>
    <dbReference type="NCBI Taxonomy" id="161013"/>
    <lineage>
        <taxon>Eukaryota</taxon>
        <taxon>Metazoa</taxon>
        <taxon>Ecdysozoa</taxon>
        <taxon>Arthropoda</taxon>
        <taxon>Hexapoda</taxon>
        <taxon>Insecta</taxon>
        <taxon>Pterygota</taxon>
        <taxon>Neoptera</taxon>
        <taxon>Paraneoptera</taxon>
        <taxon>Thysanoptera</taxon>
        <taxon>Terebrantia</taxon>
        <taxon>Thripoidea</taxon>
        <taxon>Thripidae</taxon>
        <taxon>Thrips</taxon>
    </lineage>
</organism>
<dbReference type="KEGG" id="tpal:117645570"/>
<keyword evidence="1" id="KW-0175">Coiled coil</keyword>
<dbReference type="AlphaFoldDB" id="A0A6P8YW76"/>
<name>A0A6P8YW76_THRPL</name>
<evidence type="ECO:0000313" key="4">
    <source>
        <dbReference type="RefSeq" id="XP_034241760.1"/>
    </source>
</evidence>
<feature type="compositionally biased region" description="Pro residues" evidence="2">
    <location>
        <begin position="87"/>
        <end position="110"/>
    </location>
</feature>
<feature type="region of interest" description="Disordered" evidence="2">
    <location>
        <begin position="700"/>
        <end position="735"/>
    </location>
</feature>
<feature type="region of interest" description="Disordered" evidence="2">
    <location>
        <begin position="623"/>
        <end position="675"/>
    </location>
</feature>
<feature type="compositionally biased region" description="Polar residues" evidence="2">
    <location>
        <begin position="192"/>
        <end position="205"/>
    </location>
</feature>
<evidence type="ECO:0000256" key="1">
    <source>
        <dbReference type="SAM" id="Coils"/>
    </source>
</evidence>
<reference evidence="4" key="1">
    <citation type="submission" date="2025-08" db="UniProtKB">
        <authorList>
            <consortium name="RefSeq"/>
        </authorList>
    </citation>
    <scope>IDENTIFICATION</scope>
    <source>
        <tissue evidence="4">Total insect</tissue>
    </source>
</reference>
<feature type="region of interest" description="Disordered" evidence="2">
    <location>
        <begin position="424"/>
        <end position="454"/>
    </location>
</feature>
<feature type="region of interest" description="Disordered" evidence="2">
    <location>
        <begin position="479"/>
        <end position="505"/>
    </location>
</feature>
<dbReference type="InParanoid" id="A0A6P8YW76"/>
<feature type="compositionally biased region" description="Polar residues" evidence="2">
    <location>
        <begin position="273"/>
        <end position="282"/>
    </location>
</feature>
<dbReference type="CDD" id="cd22249">
    <property type="entry name" value="UDM1_RNF168_RNF169-like"/>
    <property type="match status" value="1"/>
</dbReference>
<feature type="compositionally biased region" description="Polar residues" evidence="2">
    <location>
        <begin position="700"/>
        <end position="711"/>
    </location>
</feature>
<proteinExistence type="predicted"/>
<dbReference type="PANTHER" id="PTHR48125:SF12">
    <property type="entry name" value="AT HOOK TRANSCRIPTION FACTOR FAMILY-RELATED"/>
    <property type="match status" value="1"/>
</dbReference>
<dbReference type="GeneID" id="117645570"/>
<dbReference type="RefSeq" id="XP_034241760.1">
    <property type="nucleotide sequence ID" value="XM_034385869.1"/>
</dbReference>
<evidence type="ECO:0000256" key="2">
    <source>
        <dbReference type="SAM" id="MobiDB-lite"/>
    </source>
</evidence>
<dbReference type="Proteomes" id="UP000515158">
    <property type="component" value="Unplaced"/>
</dbReference>
<dbReference type="OrthoDB" id="10686648at2759"/>
<keyword evidence="3" id="KW-1185">Reference proteome</keyword>